<dbReference type="RefSeq" id="WP_175460186.1">
    <property type="nucleotide sequence ID" value="NZ_FNDT01000016.1"/>
</dbReference>
<organism evidence="4 5">
    <name type="scientific">Arthrobacter subterraneus</name>
    <dbReference type="NCBI Taxonomy" id="335973"/>
    <lineage>
        <taxon>Bacteria</taxon>
        <taxon>Bacillati</taxon>
        <taxon>Actinomycetota</taxon>
        <taxon>Actinomycetes</taxon>
        <taxon>Micrococcales</taxon>
        <taxon>Micrococcaceae</taxon>
        <taxon>Arthrobacter</taxon>
    </lineage>
</organism>
<dbReference type="CDD" id="cd11332">
    <property type="entry name" value="AmyAc_OligoGlu_TS"/>
    <property type="match status" value="1"/>
</dbReference>
<evidence type="ECO:0000313" key="4">
    <source>
        <dbReference type="EMBL" id="SDI63343.1"/>
    </source>
</evidence>
<reference evidence="4 5" key="1">
    <citation type="submission" date="2016-10" db="EMBL/GenBank/DDBJ databases">
        <authorList>
            <person name="de Groot N.N."/>
        </authorList>
    </citation>
    <scope>NUCLEOTIDE SEQUENCE [LARGE SCALE GENOMIC DNA]</scope>
    <source>
        <strain evidence="4 5">NP_1H</strain>
    </source>
</reference>
<dbReference type="PANTHER" id="PTHR10357:SF179">
    <property type="entry name" value="NEUTRAL AND BASIC AMINO ACID TRANSPORT PROTEIN RBAT"/>
    <property type="match status" value="1"/>
</dbReference>
<evidence type="ECO:0000259" key="3">
    <source>
        <dbReference type="SMART" id="SM00642"/>
    </source>
</evidence>
<dbReference type="GO" id="GO:0004556">
    <property type="term" value="F:alpha-amylase activity"/>
    <property type="evidence" value="ECO:0007669"/>
    <property type="project" value="TreeGrafter"/>
</dbReference>
<dbReference type="Gene3D" id="3.90.400.10">
    <property type="entry name" value="Oligo-1,6-glucosidase, Domain 2"/>
    <property type="match status" value="1"/>
</dbReference>
<evidence type="ECO:0000256" key="2">
    <source>
        <dbReference type="ARBA" id="ARBA00023180"/>
    </source>
</evidence>
<dbReference type="GO" id="GO:0009313">
    <property type="term" value="P:oligosaccharide catabolic process"/>
    <property type="evidence" value="ECO:0007669"/>
    <property type="project" value="TreeGrafter"/>
</dbReference>
<dbReference type="SUPFAM" id="SSF51445">
    <property type="entry name" value="(Trans)glycosidases"/>
    <property type="match status" value="1"/>
</dbReference>
<dbReference type="STRING" id="335973.SAMN04488693_11653"/>
<accession>A0A1G8M659</accession>
<dbReference type="Pfam" id="PF00128">
    <property type="entry name" value="Alpha-amylase"/>
    <property type="match status" value="1"/>
</dbReference>
<dbReference type="Gene3D" id="3.20.20.80">
    <property type="entry name" value="Glycosidases"/>
    <property type="match status" value="2"/>
</dbReference>
<comment type="similarity">
    <text evidence="1">Belongs to the glycosyl hydrolase 13 family.</text>
</comment>
<dbReference type="InterPro" id="IPR017853">
    <property type="entry name" value="GH"/>
</dbReference>
<protein>
    <submittedName>
        <fullName evidence="4">Alpha-glucosidase</fullName>
    </submittedName>
</protein>
<dbReference type="PANTHER" id="PTHR10357">
    <property type="entry name" value="ALPHA-AMYLASE FAMILY MEMBER"/>
    <property type="match status" value="1"/>
</dbReference>
<dbReference type="Proteomes" id="UP000199258">
    <property type="component" value="Unassembled WGS sequence"/>
</dbReference>
<keyword evidence="5" id="KW-1185">Reference proteome</keyword>
<dbReference type="EMBL" id="FNDT01000016">
    <property type="protein sequence ID" value="SDI63343.1"/>
    <property type="molecule type" value="Genomic_DNA"/>
</dbReference>
<dbReference type="InterPro" id="IPR045857">
    <property type="entry name" value="O16G_dom_2"/>
</dbReference>
<evidence type="ECO:0000313" key="5">
    <source>
        <dbReference type="Proteomes" id="UP000199258"/>
    </source>
</evidence>
<gene>
    <name evidence="4" type="ORF">SAMN04488693_11653</name>
</gene>
<dbReference type="SMART" id="SM00642">
    <property type="entry name" value="Aamy"/>
    <property type="match status" value="1"/>
</dbReference>
<feature type="domain" description="Glycosyl hydrolase family 13 catalytic" evidence="3">
    <location>
        <begin position="29"/>
        <end position="441"/>
    </location>
</feature>
<dbReference type="AlphaFoldDB" id="A0A1G8M659"/>
<dbReference type="FunFam" id="3.90.400.10:FF:000001">
    <property type="entry name" value="Maltase A3, isoform A"/>
    <property type="match status" value="1"/>
</dbReference>
<sequence length="573" mass="62873">MTASDLSAPGRTVGGGHGTAWWEDAVIYQIYPRSFADGNGDGMGDLHGITGKLPYLQNLGVNAVWLSPFYVSPQADAGYDVADYRDVDPRFGTLADFDTMLAEAHQRGLKVIVDLVPNHTSDEHEWFKAALAAPKGSRERDRYMFRDGRGENGELPPNNWQSIFGGNAWTRVADGQWYLHLFDTKQPDLNWENPEVHDEMISVLRFWLDRGVDGFRIDVAHGLVKAEGLPDWAGRESMVGDVKNPDALEEATATEPTPPYFDQPGVHAIYRSWNRVLSEYPGDRMLVAEAWVEPAERLFHYVRADEMQQAFNFDFLRAGWDAGRLSASIVESLTQAGNVGAPSTWVLSNHDTVRHTTRFGLQDPTQLPKGVGPLDEQPDEALGLRRGRAGILTMLALPGSAYLYQGDELGLPEHTLLDDAVRQDPAFFRTEGVERGRDGCRVPIPWKADAPGFGFTTTNDDGAAAPWLPQPASFAEYAADVQVGRPGSVHEMVKSALSERSGRLLGRGSIEWAPEHRPEDGVVAFTNGSILLVANMGEAPIELPAGVVVVASAEDAVAGQTLQPDSAVWIERH</sequence>
<name>A0A1G8M659_9MICC</name>
<proteinExistence type="inferred from homology"/>
<evidence type="ECO:0000256" key="1">
    <source>
        <dbReference type="ARBA" id="ARBA00008061"/>
    </source>
</evidence>
<keyword evidence="2" id="KW-0325">Glycoprotein</keyword>
<dbReference type="InterPro" id="IPR006047">
    <property type="entry name" value="GH13_cat_dom"/>
</dbReference>